<name>A0AAD5X143_9FUNG</name>
<keyword evidence="4" id="KW-1185">Reference proteome</keyword>
<evidence type="ECO:0000256" key="1">
    <source>
        <dbReference type="ARBA" id="ARBA00011069"/>
    </source>
</evidence>
<dbReference type="Proteomes" id="UP001212841">
    <property type="component" value="Unassembled WGS sequence"/>
</dbReference>
<dbReference type="InterPro" id="IPR018609">
    <property type="entry name" value="Bud13"/>
</dbReference>
<dbReference type="PANTHER" id="PTHR31809:SF0">
    <property type="entry name" value="BUD13 HOMOLOG"/>
    <property type="match status" value="1"/>
</dbReference>
<feature type="compositionally biased region" description="Basic and acidic residues" evidence="2">
    <location>
        <begin position="248"/>
        <end position="260"/>
    </location>
</feature>
<dbReference type="GO" id="GO:0005684">
    <property type="term" value="C:U2-type spliceosomal complex"/>
    <property type="evidence" value="ECO:0007669"/>
    <property type="project" value="TreeGrafter"/>
</dbReference>
<feature type="compositionally biased region" description="Basic and acidic residues" evidence="2">
    <location>
        <begin position="268"/>
        <end position="284"/>
    </location>
</feature>
<comment type="caution">
    <text evidence="3">The sequence shown here is derived from an EMBL/GenBank/DDBJ whole genome shotgun (WGS) entry which is preliminary data.</text>
</comment>
<dbReference type="PANTHER" id="PTHR31809">
    <property type="entry name" value="BUD13 HOMOLOG"/>
    <property type="match status" value="1"/>
</dbReference>
<evidence type="ECO:0000313" key="3">
    <source>
        <dbReference type="EMBL" id="KAJ3049604.1"/>
    </source>
</evidence>
<dbReference type="GO" id="GO:0070274">
    <property type="term" value="C:RES complex"/>
    <property type="evidence" value="ECO:0007669"/>
    <property type="project" value="TreeGrafter"/>
</dbReference>
<feature type="region of interest" description="Disordered" evidence="2">
    <location>
        <begin position="1"/>
        <end position="321"/>
    </location>
</feature>
<comment type="similarity">
    <text evidence="1">Belongs to the CWC26 family.</text>
</comment>
<sequence length="357" mass="40124">MSGMKDYLKKYMSSDVALPDKQKRKKKRPKASASASAATSVIIDEDIQDWGTSKNDDDDEFAPVVVADETVVEEPKFRSDSWETVREGEGQGRRSPSRSESPPPATSRRATPSPTPPPRSRRRTPSASTSPPPKRRRISSRSPSPGRSQTQRSADPTVRLSDGRAAGLQTGSAIRADALRREADQQALFASLDPSKSGRDAQTVYRDKSGRKVDLAAQKAELAAQRRKREEEEEKQMEWGKGLAQKQQMEDAAKRLEREAAAPLATYADDRERNEQLKERDRWGDPMAFMVNKNKKKEKDRPVYKGPPPPPNRYGIAPGYRWDGVDRSNGFEVQMVQAKYKKQALQSEAYKWSTEDM</sequence>
<dbReference type="AlphaFoldDB" id="A0AAD5X143"/>
<feature type="compositionally biased region" description="Low complexity" evidence="2">
    <location>
        <begin position="140"/>
        <end position="153"/>
    </location>
</feature>
<evidence type="ECO:0000313" key="4">
    <source>
        <dbReference type="Proteomes" id="UP001212841"/>
    </source>
</evidence>
<proteinExistence type="inferred from homology"/>
<feature type="compositionally biased region" description="Basic and acidic residues" evidence="2">
    <location>
        <begin position="73"/>
        <end position="92"/>
    </location>
</feature>
<feature type="compositionally biased region" description="Basic and acidic residues" evidence="2">
    <location>
        <begin position="205"/>
        <end position="214"/>
    </location>
</feature>
<dbReference type="GO" id="GO:0003723">
    <property type="term" value="F:RNA binding"/>
    <property type="evidence" value="ECO:0007669"/>
    <property type="project" value="TreeGrafter"/>
</dbReference>
<protein>
    <submittedName>
        <fullName evidence="3">Bud site selection protein</fullName>
    </submittedName>
</protein>
<gene>
    <name evidence="3" type="primary">BUD13</name>
    <name evidence="3" type="ORF">HK097_009423</name>
</gene>
<dbReference type="Pfam" id="PF09736">
    <property type="entry name" value="Bud13"/>
    <property type="match status" value="1"/>
</dbReference>
<organism evidence="3 4">
    <name type="scientific">Rhizophlyctis rosea</name>
    <dbReference type="NCBI Taxonomy" id="64517"/>
    <lineage>
        <taxon>Eukaryota</taxon>
        <taxon>Fungi</taxon>
        <taxon>Fungi incertae sedis</taxon>
        <taxon>Chytridiomycota</taxon>
        <taxon>Chytridiomycota incertae sedis</taxon>
        <taxon>Chytridiomycetes</taxon>
        <taxon>Rhizophlyctidales</taxon>
        <taxon>Rhizophlyctidaceae</taxon>
        <taxon>Rhizophlyctis</taxon>
    </lineage>
</organism>
<dbReference type="EMBL" id="JADGJD010000621">
    <property type="protein sequence ID" value="KAJ3049604.1"/>
    <property type="molecule type" value="Genomic_DNA"/>
</dbReference>
<accession>A0AAD5X143</accession>
<dbReference type="InterPro" id="IPR051112">
    <property type="entry name" value="CWC26_splicing_factor"/>
</dbReference>
<reference evidence="3" key="1">
    <citation type="submission" date="2020-05" db="EMBL/GenBank/DDBJ databases">
        <title>Phylogenomic resolution of chytrid fungi.</title>
        <authorList>
            <person name="Stajich J.E."/>
            <person name="Amses K."/>
            <person name="Simmons R."/>
            <person name="Seto K."/>
            <person name="Myers J."/>
            <person name="Bonds A."/>
            <person name="Quandt C.A."/>
            <person name="Barry K."/>
            <person name="Liu P."/>
            <person name="Grigoriev I."/>
            <person name="Longcore J.E."/>
            <person name="James T.Y."/>
        </authorList>
    </citation>
    <scope>NUCLEOTIDE SEQUENCE</scope>
    <source>
        <strain evidence="3">JEL0318</strain>
    </source>
</reference>
<evidence type="ECO:0000256" key="2">
    <source>
        <dbReference type="SAM" id="MobiDB-lite"/>
    </source>
</evidence>
<dbReference type="GO" id="GO:0000398">
    <property type="term" value="P:mRNA splicing, via spliceosome"/>
    <property type="evidence" value="ECO:0007669"/>
    <property type="project" value="TreeGrafter"/>
</dbReference>